<dbReference type="GO" id="GO:0016020">
    <property type="term" value="C:membrane"/>
    <property type="evidence" value="ECO:0007669"/>
    <property type="project" value="UniProtKB-SubCell"/>
</dbReference>
<dbReference type="AlphaFoldDB" id="A0A9D1JTV0"/>
<keyword evidence="3 5" id="KW-1133">Transmembrane helix</keyword>
<evidence type="ECO:0000256" key="2">
    <source>
        <dbReference type="ARBA" id="ARBA00022692"/>
    </source>
</evidence>
<feature type="transmembrane region" description="Helical" evidence="5">
    <location>
        <begin position="368"/>
        <end position="389"/>
    </location>
</feature>
<dbReference type="GO" id="GO:0015108">
    <property type="term" value="F:chloride transmembrane transporter activity"/>
    <property type="evidence" value="ECO:0007669"/>
    <property type="project" value="InterPro"/>
</dbReference>
<dbReference type="InterPro" id="IPR050368">
    <property type="entry name" value="ClC-type_chloride_channel"/>
</dbReference>
<feature type="transmembrane region" description="Helical" evidence="5">
    <location>
        <begin position="314"/>
        <end position="333"/>
    </location>
</feature>
<comment type="subcellular location">
    <subcellularLocation>
        <location evidence="1">Membrane</location>
        <topology evidence="1">Multi-pass membrane protein</topology>
    </subcellularLocation>
</comment>
<dbReference type="InterPro" id="IPR001807">
    <property type="entry name" value="ClC"/>
</dbReference>
<organism evidence="6 7">
    <name type="scientific">Candidatus Avoscillospira avistercoris</name>
    <dbReference type="NCBI Taxonomy" id="2840707"/>
    <lineage>
        <taxon>Bacteria</taxon>
        <taxon>Bacillati</taxon>
        <taxon>Bacillota</taxon>
        <taxon>Clostridia</taxon>
        <taxon>Eubacteriales</taxon>
        <taxon>Oscillospiraceae</taxon>
        <taxon>Oscillospiraceae incertae sedis</taxon>
        <taxon>Candidatus Avoscillospira</taxon>
    </lineage>
</organism>
<protein>
    <submittedName>
        <fullName evidence="6">Chloride channel protein</fullName>
    </submittedName>
</protein>
<dbReference type="EMBL" id="DVJJ01000163">
    <property type="protein sequence ID" value="HIS65800.1"/>
    <property type="molecule type" value="Genomic_DNA"/>
</dbReference>
<evidence type="ECO:0000256" key="4">
    <source>
        <dbReference type="ARBA" id="ARBA00023136"/>
    </source>
</evidence>
<evidence type="ECO:0000313" key="6">
    <source>
        <dbReference type="EMBL" id="HIS65800.1"/>
    </source>
</evidence>
<accession>A0A9D1JTV0</accession>
<keyword evidence="4 5" id="KW-0472">Membrane</keyword>
<feature type="transmembrane region" description="Helical" evidence="5">
    <location>
        <begin position="340"/>
        <end position="362"/>
    </location>
</feature>
<dbReference type="Gene3D" id="1.10.3080.10">
    <property type="entry name" value="Clc chloride channel"/>
    <property type="match status" value="1"/>
</dbReference>
<keyword evidence="2 5" id="KW-0812">Transmembrane</keyword>
<feature type="transmembrane region" description="Helical" evidence="5">
    <location>
        <begin position="145"/>
        <end position="169"/>
    </location>
</feature>
<feature type="transmembrane region" description="Helical" evidence="5">
    <location>
        <begin position="12"/>
        <end position="36"/>
    </location>
</feature>
<reference evidence="6" key="2">
    <citation type="journal article" date="2021" name="PeerJ">
        <title>Extensive microbial diversity within the chicken gut microbiome revealed by metagenomics and culture.</title>
        <authorList>
            <person name="Gilroy R."/>
            <person name="Ravi A."/>
            <person name="Getino M."/>
            <person name="Pursley I."/>
            <person name="Horton D.L."/>
            <person name="Alikhan N.F."/>
            <person name="Baker D."/>
            <person name="Gharbi K."/>
            <person name="Hall N."/>
            <person name="Watson M."/>
            <person name="Adriaenssens E.M."/>
            <person name="Foster-Nyarko E."/>
            <person name="Jarju S."/>
            <person name="Secka A."/>
            <person name="Antonio M."/>
            <person name="Oren A."/>
            <person name="Chaudhuri R.R."/>
            <person name="La Ragione R."/>
            <person name="Hildebrand F."/>
            <person name="Pallen M.J."/>
        </authorList>
    </citation>
    <scope>NUCLEOTIDE SEQUENCE</scope>
    <source>
        <strain evidence="6">ChiBcec16-1751</strain>
    </source>
</reference>
<name>A0A9D1JTV0_9FIRM</name>
<proteinExistence type="predicted"/>
<comment type="caution">
    <text evidence="6">The sequence shown here is derived from an EMBL/GenBank/DDBJ whole genome shotgun (WGS) entry which is preliminary data.</text>
</comment>
<dbReference type="PRINTS" id="PR00762">
    <property type="entry name" value="CLCHANNEL"/>
</dbReference>
<dbReference type="PANTHER" id="PTHR43427:SF12">
    <property type="entry name" value="CHLORIDE TRANSPORTER"/>
    <property type="match status" value="1"/>
</dbReference>
<dbReference type="Proteomes" id="UP000886741">
    <property type="component" value="Unassembled WGS sequence"/>
</dbReference>
<feature type="transmembrane region" description="Helical" evidence="5">
    <location>
        <begin position="175"/>
        <end position="196"/>
    </location>
</feature>
<reference evidence="6" key="1">
    <citation type="submission" date="2020-10" db="EMBL/GenBank/DDBJ databases">
        <authorList>
            <person name="Gilroy R."/>
        </authorList>
    </citation>
    <scope>NUCLEOTIDE SEQUENCE</scope>
    <source>
        <strain evidence="6">ChiBcec16-1751</strain>
    </source>
</reference>
<dbReference type="InterPro" id="IPR014743">
    <property type="entry name" value="Cl-channel_core"/>
</dbReference>
<evidence type="ECO:0000313" key="7">
    <source>
        <dbReference type="Proteomes" id="UP000886741"/>
    </source>
</evidence>
<feature type="transmembrane region" description="Helical" evidence="5">
    <location>
        <begin position="208"/>
        <end position="229"/>
    </location>
</feature>
<evidence type="ECO:0000256" key="3">
    <source>
        <dbReference type="ARBA" id="ARBA00022989"/>
    </source>
</evidence>
<dbReference type="SUPFAM" id="SSF81340">
    <property type="entry name" value="Clc chloride channel"/>
    <property type="match status" value="1"/>
</dbReference>
<sequence length="418" mass="43960">MGHTRLYIIAMAKWLTLAVVVGGFCGLIGTAFHMGIHEAEVLRTAQPWLLFCLPVAGLAIVGLYRLLRAEGLGTNDIIEAVHHGKPLTIRLLPSIFVGTMLTHLCGGSAGREGAALQMGGTVGWNVGRLFHLDDRDLRTATLCGMAAFFSALFGTPLTASVFAIVVISIGVLYHAAFIPCLTASLVAYWISVKLGVAPTRFTVAAPELAAVPLMQVAILAVGCGLVALLFCRILHGTEHLLKHRVPNPWLRVVLGGLAVIVLTLLCGARDYNGAGMNIITAAVEQGSVRPEAFLLKMVFTAVTLAAGFKGGEVVPSFFVGATFGCAVGPLLGLPAGFSAAVGLVAVFCGVTNCPLASIFLSVELFGDGGLLYFAAACAISYVLSGYDGLYSSQTILYSKLKAQYINVRTTHHHAGQKH</sequence>
<evidence type="ECO:0000256" key="1">
    <source>
        <dbReference type="ARBA" id="ARBA00004141"/>
    </source>
</evidence>
<gene>
    <name evidence="6" type="ORF">IAA83_10615</name>
</gene>
<feature type="transmembrane region" description="Helical" evidence="5">
    <location>
        <begin position="48"/>
        <end position="67"/>
    </location>
</feature>
<dbReference type="PANTHER" id="PTHR43427">
    <property type="entry name" value="CHLORIDE CHANNEL PROTEIN CLC-E"/>
    <property type="match status" value="1"/>
</dbReference>
<dbReference type="Pfam" id="PF00654">
    <property type="entry name" value="Voltage_CLC"/>
    <property type="match status" value="1"/>
</dbReference>
<feature type="transmembrane region" description="Helical" evidence="5">
    <location>
        <begin position="249"/>
        <end position="271"/>
    </location>
</feature>
<evidence type="ECO:0000256" key="5">
    <source>
        <dbReference type="SAM" id="Phobius"/>
    </source>
</evidence>